<dbReference type="RefSeq" id="WP_146156071.1">
    <property type="nucleotide sequence ID" value="NZ_PVNK01000209.1"/>
</dbReference>
<keyword evidence="2" id="KW-1185">Reference proteome</keyword>
<proteinExistence type="predicted"/>
<gene>
    <name evidence="1" type="ORF">ENSA5_48640</name>
</gene>
<evidence type="ECO:0000313" key="1">
    <source>
        <dbReference type="EMBL" id="PRP92446.1"/>
    </source>
</evidence>
<evidence type="ECO:0000313" key="2">
    <source>
        <dbReference type="Proteomes" id="UP000237968"/>
    </source>
</evidence>
<reference evidence="1 2" key="1">
    <citation type="submission" date="2018-03" db="EMBL/GenBank/DDBJ databases">
        <title>Draft Genome Sequences of the Obligatory Marine Myxobacteria Enhygromyxa salina SWB005.</title>
        <authorList>
            <person name="Poehlein A."/>
            <person name="Moghaddam J.A."/>
            <person name="Harms H."/>
            <person name="Alanjari M."/>
            <person name="Koenig G.M."/>
            <person name="Daniel R."/>
            <person name="Schaeberle T.F."/>
        </authorList>
    </citation>
    <scope>NUCLEOTIDE SEQUENCE [LARGE SCALE GENOMIC DNA]</scope>
    <source>
        <strain evidence="1 2">SWB005</strain>
    </source>
</reference>
<name>A0A2S9XHU8_9BACT</name>
<dbReference type="Proteomes" id="UP000237968">
    <property type="component" value="Unassembled WGS sequence"/>
</dbReference>
<dbReference type="AlphaFoldDB" id="A0A2S9XHU8"/>
<sequence length="235" mass="26647">MSKPVALLYVPLWALRANEASAMVGLGGGHSRRLGWWCVVTLVLVRVFLRLPRIARWHQEQRRAALEREAIGARQQLIAQLSPSQVRELTQLERLVDYVRQRQLTRDQQTDSELVCRLDQLLWEFSQRARRLQVARSALALTQGDTVESVEVDDPVCPELAQWRAMARALCVRRIEELETELARISQVVRLVYEQTLACHLLGEPVDAALDDVVEEARLALVVRGEVEATVACPA</sequence>
<dbReference type="EMBL" id="PVNK01000209">
    <property type="protein sequence ID" value="PRP92446.1"/>
    <property type="molecule type" value="Genomic_DNA"/>
</dbReference>
<accession>A0A2S9XHU8</accession>
<protein>
    <submittedName>
        <fullName evidence="1">Uncharacterized protein</fullName>
    </submittedName>
</protein>
<organism evidence="1 2">
    <name type="scientific">Enhygromyxa salina</name>
    <dbReference type="NCBI Taxonomy" id="215803"/>
    <lineage>
        <taxon>Bacteria</taxon>
        <taxon>Pseudomonadati</taxon>
        <taxon>Myxococcota</taxon>
        <taxon>Polyangia</taxon>
        <taxon>Nannocystales</taxon>
        <taxon>Nannocystaceae</taxon>
        <taxon>Enhygromyxa</taxon>
    </lineage>
</organism>
<comment type="caution">
    <text evidence="1">The sequence shown here is derived from an EMBL/GenBank/DDBJ whole genome shotgun (WGS) entry which is preliminary data.</text>
</comment>